<sequence>MLSRYQLSFILFPSLALAVLEERFVAFKLTKGAIELGRAPILHDASDPTGVGIAVDSLADDLEQITGDEHPIISWSSKTGDNTFDDYPNLDVVIIAATADSPLVHRLEKKGKIDVEDIRGKWETFKTALVKKPLPGVEHGLVIIGSDKRGTMFGVYTLSEQSGQSPLHWWADVPTTKHDKIFALNKSTIHGEPSVKYRGIFINDEAPALTGWWAKKGNVTDYTFTSEFYKHVFDLLLRLKGNFMWPAMWGSFVPSPGRIFFTDDPRNQQLADDYGIVVSTSHHEPMQRATNEWKKDPQGAWDWVKNKENVVTFMEGGVRRASNNETYFTLGMRGENDGPINADDPLEVLRDVFSTQREILAKYHGNLTSTNLWTIYKEVATYYAAGLSPPDDVTLMFTDDNWGNVQRLPTENEAKRSGGIGLYYHFDYVGRPKSWKWQNCNNLPKVYKELFHAHQRGADRIWVINVGDIKPLEVPLSFAMDLAWNASLFDFDTIPSYLESLAARDFGEEYAEDIATALLSYSHLVGLRKFEMIEPMTFSILNFREAEWVLDAWKELADKTEAILQVLPEERRDALYHLLTYPSRAGYNYYLTVLGQGRNRQFSYERRNSANLVAQNVLQYFEDDFDLTVEYDELAGGKWEGIMSTPKFDIDVADWRPSSRDVIANLSYVQQRQNFDYAFGNLGIYVEQSRSAYLQGRICASINPSLPTTQGFSPVLPAMSPYGPDARIIELFHRGDHRKSIEWSLTVPFSWVKVSLTSGMLSESQPEQRLEISIDWAAVPDSFSKTIQLRVEWDSGTYFDLIHVPVYNHHVPDGFEGFPESSGIIAIEGPHFQRSSSGDVSFKRIKHLGTRSQSGSITLRPYNTARESEDEAKAAWVEYDIYLFNSTKALNATIYVNGGLDTDPDLPMKFSLTLGDQKASFSRVLGEPATAGDTPPGWSASVADHVWKLTVPLGNAGSGRHTIRWQVNSPELYLEKIVLAGQNVPESYLGPRETKLIQGGGPD</sequence>
<keyword evidence="1" id="KW-0378">Hydrolase</keyword>
<dbReference type="PANTHER" id="PTHR37842:SF2">
    <property type="entry name" value="GYLCOSYL HYDROLASE 115 C-TERMINAL DOMAIN-CONTAINING PROTEIN"/>
    <property type="match status" value="1"/>
</dbReference>
<evidence type="ECO:0000259" key="3">
    <source>
        <dbReference type="Pfam" id="PF17829"/>
    </source>
</evidence>
<dbReference type="Pfam" id="PF15979">
    <property type="entry name" value="Glyco_hydro_115"/>
    <property type="match status" value="1"/>
</dbReference>
<comment type="caution">
    <text evidence="4">The sequence shown here is derived from an EMBL/GenBank/DDBJ whole genome shotgun (WGS) entry which is preliminary data.</text>
</comment>
<reference evidence="4" key="1">
    <citation type="journal article" date="2021" name="Nat. Commun.">
        <title>Genetic determinants of endophytism in the Arabidopsis root mycobiome.</title>
        <authorList>
            <person name="Mesny F."/>
            <person name="Miyauchi S."/>
            <person name="Thiergart T."/>
            <person name="Pickel B."/>
            <person name="Atanasova L."/>
            <person name="Karlsson M."/>
            <person name="Huettel B."/>
            <person name="Barry K.W."/>
            <person name="Haridas S."/>
            <person name="Chen C."/>
            <person name="Bauer D."/>
            <person name="Andreopoulos W."/>
            <person name="Pangilinan J."/>
            <person name="LaButti K."/>
            <person name="Riley R."/>
            <person name="Lipzen A."/>
            <person name="Clum A."/>
            <person name="Drula E."/>
            <person name="Henrissat B."/>
            <person name="Kohler A."/>
            <person name="Grigoriev I.V."/>
            <person name="Martin F.M."/>
            <person name="Hacquard S."/>
        </authorList>
    </citation>
    <scope>NUCLEOTIDE SEQUENCE</scope>
    <source>
        <strain evidence="4">MPI-CAGE-AT-0147</strain>
    </source>
</reference>
<organism evidence="4 5">
    <name type="scientific">Dactylonectria macrodidyma</name>
    <dbReference type="NCBI Taxonomy" id="307937"/>
    <lineage>
        <taxon>Eukaryota</taxon>
        <taxon>Fungi</taxon>
        <taxon>Dikarya</taxon>
        <taxon>Ascomycota</taxon>
        <taxon>Pezizomycotina</taxon>
        <taxon>Sordariomycetes</taxon>
        <taxon>Hypocreomycetidae</taxon>
        <taxon>Hypocreales</taxon>
        <taxon>Nectriaceae</taxon>
        <taxon>Dactylonectria</taxon>
    </lineage>
</organism>
<accession>A0A9P9ISQ6</accession>
<dbReference type="Gene3D" id="3.30.379.10">
    <property type="entry name" value="Chitobiase/beta-hexosaminidase domain 2-like"/>
    <property type="match status" value="1"/>
</dbReference>
<dbReference type="Gene3D" id="2.60.120.1620">
    <property type="match status" value="1"/>
</dbReference>
<keyword evidence="2" id="KW-0732">Signal</keyword>
<dbReference type="EMBL" id="JAGMUV010000017">
    <property type="protein sequence ID" value="KAH7131041.1"/>
    <property type="molecule type" value="Genomic_DNA"/>
</dbReference>
<name>A0A9P9ISQ6_9HYPO</name>
<protein>
    <recommendedName>
        <fullName evidence="3">Gylcosyl hydrolase 115 C-terminal domain-containing protein</fullName>
    </recommendedName>
</protein>
<evidence type="ECO:0000313" key="4">
    <source>
        <dbReference type="EMBL" id="KAH7131041.1"/>
    </source>
</evidence>
<keyword evidence="5" id="KW-1185">Reference proteome</keyword>
<dbReference type="InterPro" id="IPR029018">
    <property type="entry name" value="Hex-like_dom2"/>
</dbReference>
<dbReference type="Pfam" id="PF17829">
    <property type="entry name" value="GH115_C"/>
    <property type="match status" value="1"/>
</dbReference>
<dbReference type="InterPro" id="IPR041437">
    <property type="entry name" value="GH115_C"/>
</dbReference>
<evidence type="ECO:0000313" key="5">
    <source>
        <dbReference type="Proteomes" id="UP000738349"/>
    </source>
</evidence>
<dbReference type="Gene3D" id="3.20.20.520">
    <property type="entry name" value="Glycosyl hydrolase family 115"/>
    <property type="match status" value="1"/>
</dbReference>
<dbReference type="Gene3D" id="1.20.58.2150">
    <property type="match status" value="1"/>
</dbReference>
<dbReference type="AlphaFoldDB" id="A0A9P9ISQ6"/>
<evidence type="ECO:0000256" key="2">
    <source>
        <dbReference type="SAM" id="SignalP"/>
    </source>
</evidence>
<dbReference type="OrthoDB" id="4849794at2759"/>
<dbReference type="InterPro" id="IPR031924">
    <property type="entry name" value="GH115"/>
</dbReference>
<feature type="domain" description="Gylcosyl hydrolase 115 C-terminal" evidence="3">
    <location>
        <begin position="817"/>
        <end position="993"/>
    </location>
</feature>
<gene>
    <name evidence="4" type="ORF">EDB81DRAFT_660342</name>
</gene>
<feature type="chain" id="PRO_5040338038" description="Gylcosyl hydrolase 115 C-terminal domain-containing protein" evidence="2">
    <location>
        <begin position="19"/>
        <end position="1003"/>
    </location>
</feature>
<proteinExistence type="predicted"/>
<dbReference type="InterPro" id="IPR042301">
    <property type="entry name" value="GH115_sf"/>
</dbReference>
<dbReference type="Proteomes" id="UP000738349">
    <property type="component" value="Unassembled WGS sequence"/>
</dbReference>
<dbReference type="PANTHER" id="PTHR37842">
    <property type="match status" value="1"/>
</dbReference>
<evidence type="ECO:0000256" key="1">
    <source>
        <dbReference type="ARBA" id="ARBA00022801"/>
    </source>
</evidence>
<dbReference type="GO" id="GO:0016787">
    <property type="term" value="F:hydrolase activity"/>
    <property type="evidence" value="ECO:0007669"/>
    <property type="project" value="UniProtKB-KW"/>
</dbReference>
<feature type="signal peptide" evidence="2">
    <location>
        <begin position="1"/>
        <end position="18"/>
    </location>
</feature>